<keyword evidence="2" id="KW-0479">Metal-binding</keyword>
<dbReference type="OrthoDB" id="9770424at2"/>
<evidence type="ECO:0000256" key="1">
    <source>
        <dbReference type="ARBA" id="ARBA00007888"/>
    </source>
</evidence>
<keyword evidence="3" id="KW-0408">Iron</keyword>
<accession>A0A2P7MZA3</accession>
<dbReference type="AlphaFoldDB" id="A0A2P7MZA3"/>
<evidence type="ECO:0000313" key="5">
    <source>
        <dbReference type="Proteomes" id="UP000243002"/>
    </source>
</evidence>
<dbReference type="Gene3D" id="6.10.20.100">
    <property type="match status" value="1"/>
</dbReference>
<dbReference type="Pfam" id="PF01924">
    <property type="entry name" value="HypD"/>
    <property type="match status" value="1"/>
</dbReference>
<keyword evidence="5" id="KW-1185">Reference proteome</keyword>
<sequence>MSAALQSQINGRVAELAAQLAATASRPWTLMEVCGGQTHAILRWGLDQLLPPGLRLIHGPGCPVCVTSAERIDAALELAVRPEVILCSYGDMLRVPGGAAGHDLLGARAAGGDVRLLTSPLQAIALAQACPERQVVFLAVGFETTAPATALLLRQARALGLTNLTVLLAHVRVAPAMAALLQEPGNQVQGFLAAGHVGAVMGTAELGQLVRRHRVPVVVTGFEPVDVMAALLRLVQLLEAGTPALANAYGRVVRQQGNGAAQALLKEVFAVVDQPWRGLGPIAGGGYELVAAYRDFDALLRFDLPPAAAAPPPEPLASPCISGLILQGRALPPDCPAFGSACTPERPLGAPMVSSEGACAAYHRYRRPAP</sequence>
<dbReference type="InterPro" id="IPR002780">
    <property type="entry name" value="Hyd_form_HypD"/>
</dbReference>
<dbReference type="Proteomes" id="UP000243002">
    <property type="component" value="Unassembled WGS sequence"/>
</dbReference>
<comment type="caution">
    <text evidence="4">The sequence shown here is derived from an EMBL/GenBank/DDBJ whole genome shotgun (WGS) entry which is preliminary data.</text>
</comment>
<name>A0A2P7MZA3_9CYAN</name>
<dbReference type="GO" id="GO:0051604">
    <property type="term" value="P:protein maturation"/>
    <property type="evidence" value="ECO:0007669"/>
    <property type="project" value="TreeGrafter"/>
</dbReference>
<comment type="similarity">
    <text evidence="1">Belongs to the HypD family.</text>
</comment>
<organism evidence="4 5">
    <name type="scientific">Cyanobium usitatum str. Tous</name>
    <dbReference type="NCBI Taxonomy" id="2116684"/>
    <lineage>
        <taxon>Bacteria</taxon>
        <taxon>Bacillati</taxon>
        <taxon>Cyanobacteriota</taxon>
        <taxon>Cyanophyceae</taxon>
        <taxon>Synechococcales</taxon>
        <taxon>Prochlorococcaceae</taxon>
        <taxon>Cyanobium</taxon>
    </lineage>
</organism>
<dbReference type="EMBL" id="PXXO01000003">
    <property type="protein sequence ID" value="PSJ06522.1"/>
    <property type="molecule type" value="Genomic_DNA"/>
</dbReference>
<dbReference type="PANTHER" id="PTHR30149">
    <property type="entry name" value="HYDROGENASE PROTEIN ASSEMBLY PROTEIN HYPD"/>
    <property type="match status" value="1"/>
</dbReference>
<evidence type="ECO:0000313" key="4">
    <source>
        <dbReference type="EMBL" id="PSJ06522.1"/>
    </source>
</evidence>
<dbReference type="PIRSF" id="PIRSF005622">
    <property type="entry name" value="Hydrgn_mat_hypD"/>
    <property type="match status" value="1"/>
</dbReference>
<dbReference type="InterPro" id="IPR042243">
    <property type="entry name" value="HypD_1"/>
</dbReference>
<dbReference type="NCBIfam" id="TIGR00075">
    <property type="entry name" value="hypD"/>
    <property type="match status" value="1"/>
</dbReference>
<dbReference type="InterPro" id="IPR042244">
    <property type="entry name" value="HypD_2_sf"/>
</dbReference>
<dbReference type="GO" id="GO:0005506">
    <property type="term" value="F:iron ion binding"/>
    <property type="evidence" value="ECO:0007669"/>
    <property type="project" value="TreeGrafter"/>
</dbReference>
<dbReference type="Gene3D" id="3.40.50.11740">
    <property type="entry name" value="HypD, alpha/beta domain 2"/>
    <property type="match status" value="2"/>
</dbReference>
<dbReference type="PANTHER" id="PTHR30149:SF0">
    <property type="entry name" value="HYDROGENASE MATURATION FACTOR HYPD"/>
    <property type="match status" value="1"/>
</dbReference>
<dbReference type="GO" id="GO:0051539">
    <property type="term" value="F:4 iron, 4 sulfur cluster binding"/>
    <property type="evidence" value="ECO:0007669"/>
    <property type="project" value="TreeGrafter"/>
</dbReference>
<gene>
    <name evidence="4" type="ORF">C7K55_03490</name>
</gene>
<proteinExistence type="inferred from homology"/>
<reference evidence="4 5" key="1">
    <citation type="journal article" date="2018" name="Environ. Microbiol.">
        <title>Ecological and genomic features of two widespread freshwater picocyanobacteria.</title>
        <authorList>
            <person name="Cabello-Yeves P.J."/>
            <person name="Picazo A."/>
            <person name="Camacho A."/>
            <person name="Callieri C."/>
            <person name="Rosselli R."/>
            <person name="Roda-Garcia J.J."/>
            <person name="Coutinho F.H."/>
            <person name="Rodriguez-Valera F."/>
        </authorList>
    </citation>
    <scope>NUCLEOTIDE SEQUENCE [LARGE SCALE GENOMIC DNA]</scope>
    <source>
        <strain evidence="4 5">Tous</strain>
    </source>
</reference>
<protein>
    <submittedName>
        <fullName evidence="4">Hydrogenase formation protein HypD</fullName>
    </submittedName>
</protein>
<evidence type="ECO:0000256" key="3">
    <source>
        <dbReference type="ARBA" id="ARBA00023004"/>
    </source>
</evidence>
<evidence type="ECO:0000256" key="2">
    <source>
        <dbReference type="ARBA" id="ARBA00022723"/>
    </source>
</evidence>
<dbReference type="GO" id="GO:0070025">
    <property type="term" value="F:carbon monoxide binding"/>
    <property type="evidence" value="ECO:0007669"/>
    <property type="project" value="TreeGrafter"/>
</dbReference>